<proteinExistence type="predicted"/>
<keyword evidence="3" id="KW-1185">Reference proteome</keyword>
<feature type="compositionally biased region" description="Low complexity" evidence="1">
    <location>
        <begin position="162"/>
        <end position="185"/>
    </location>
</feature>
<name>A0A6I6GH50_9BACT</name>
<evidence type="ECO:0000313" key="2">
    <source>
        <dbReference type="EMBL" id="QGW27705.1"/>
    </source>
</evidence>
<organism evidence="2 3">
    <name type="scientific">Phnomibacter ginsenosidimutans</name>
    <dbReference type="NCBI Taxonomy" id="2676868"/>
    <lineage>
        <taxon>Bacteria</taxon>
        <taxon>Pseudomonadati</taxon>
        <taxon>Bacteroidota</taxon>
        <taxon>Chitinophagia</taxon>
        <taxon>Chitinophagales</taxon>
        <taxon>Chitinophagaceae</taxon>
        <taxon>Phnomibacter</taxon>
    </lineage>
</organism>
<evidence type="ECO:0000256" key="1">
    <source>
        <dbReference type="SAM" id="MobiDB-lite"/>
    </source>
</evidence>
<dbReference type="RefSeq" id="WP_157477718.1">
    <property type="nucleotide sequence ID" value="NZ_CP046566.1"/>
</dbReference>
<feature type="region of interest" description="Disordered" evidence="1">
    <location>
        <begin position="162"/>
        <end position="217"/>
    </location>
</feature>
<dbReference type="Proteomes" id="UP000426027">
    <property type="component" value="Chromosome"/>
</dbReference>
<evidence type="ECO:0000313" key="3">
    <source>
        <dbReference type="Proteomes" id="UP000426027"/>
    </source>
</evidence>
<sequence length="217" mass="24648">MTIPVYKGYDKFKQVGTVTINSDRITHVDISYSFPQPMGDAERYALYIMQGKEVPQVKRELSQDTQFPFAIKKLSKADFAYRNAKLTHELKSNDLKQHFGDTRFFIKPSFIQRLTLTHNLKKFYWQTEDFKTHIFKYFIASLIGSGLTIVVTNLTKKPCPDNTNGNAATSPANTSSSSILSPTTTDTQLHQPIHKTTKSLNDVSSVDTTTKQKTQTR</sequence>
<accession>A0A6I6GH50</accession>
<dbReference type="EMBL" id="CP046566">
    <property type="protein sequence ID" value="QGW27705.1"/>
    <property type="molecule type" value="Genomic_DNA"/>
</dbReference>
<dbReference type="AlphaFoldDB" id="A0A6I6GH50"/>
<reference evidence="2 3" key="1">
    <citation type="submission" date="2019-11" db="EMBL/GenBank/DDBJ databases">
        <authorList>
            <person name="Im W.T."/>
        </authorList>
    </citation>
    <scope>NUCLEOTIDE SEQUENCE [LARGE SCALE GENOMIC DNA]</scope>
    <source>
        <strain evidence="2 3">SB-02</strain>
    </source>
</reference>
<gene>
    <name evidence="2" type="ORF">GLV81_06025</name>
</gene>
<feature type="compositionally biased region" description="Polar residues" evidence="1">
    <location>
        <begin position="198"/>
        <end position="217"/>
    </location>
</feature>
<dbReference type="KEGG" id="fls:GLV81_06025"/>
<protein>
    <submittedName>
        <fullName evidence="2">Uncharacterized protein</fullName>
    </submittedName>
</protein>